<gene>
    <name evidence="6" type="ORF">C6P61_05950</name>
</gene>
<dbReference type="GO" id="GO:0005524">
    <property type="term" value="F:ATP binding"/>
    <property type="evidence" value="ECO:0007669"/>
    <property type="project" value="UniProtKB-UniRule"/>
</dbReference>
<comment type="caution">
    <text evidence="6">The sequence shown here is derived from an EMBL/GenBank/DDBJ whole genome shotgun (WGS) entry which is preliminary data.</text>
</comment>
<dbReference type="OrthoDB" id="9803907at2"/>
<dbReference type="SUPFAM" id="SSF56059">
    <property type="entry name" value="Glutathione synthetase ATP-binding domain-like"/>
    <property type="match status" value="1"/>
</dbReference>
<evidence type="ECO:0000259" key="5">
    <source>
        <dbReference type="PROSITE" id="PS50975"/>
    </source>
</evidence>
<dbReference type="GO" id="GO:0031956">
    <property type="term" value="F:medium-chain fatty acid-CoA ligase activity"/>
    <property type="evidence" value="ECO:0007669"/>
    <property type="project" value="TreeGrafter"/>
</dbReference>
<name>A0A2S9KG79_9BURK</name>
<dbReference type="InterPro" id="IPR025110">
    <property type="entry name" value="AMP-bd_C"/>
</dbReference>
<evidence type="ECO:0000256" key="4">
    <source>
        <dbReference type="SAM" id="MobiDB-lite"/>
    </source>
</evidence>
<dbReference type="Pfam" id="PF13193">
    <property type="entry name" value="AMP-binding_C"/>
    <property type="match status" value="1"/>
</dbReference>
<dbReference type="InterPro" id="IPR000873">
    <property type="entry name" value="AMP-dep_synth/lig_dom"/>
</dbReference>
<dbReference type="PROSITE" id="PS00455">
    <property type="entry name" value="AMP_BINDING"/>
    <property type="match status" value="1"/>
</dbReference>
<feature type="domain" description="ATP-grasp" evidence="5">
    <location>
        <begin position="736"/>
        <end position="990"/>
    </location>
</feature>
<evidence type="ECO:0000256" key="1">
    <source>
        <dbReference type="ARBA" id="ARBA00006432"/>
    </source>
</evidence>
<evidence type="ECO:0000313" key="6">
    <source>
        <dbReference type="EMBL" id="PRD69442.1"/>
    </source>
</evidence>
<dbReference type="RefSeq" id="WP_105729018.1">
    <property type="nucleotide sequence ID" value="NZ_PVLR01000015.1"/>
</dbReference>
<dbReference type="PANTHER" id="PTHR43201:SF5">
    <property type="entry name" value="MEDIUM-CHAIN ACYL-COA LIGASE ACSF2, MITOCHONDRIAL"/>
    <property type="match status" value="1"/>
</dbReference>
<dbReference type="InterPro" id="IPR045851">
    <property type="entry name" value="AMP-bd_C_sf"/>
</dbReference>
<dbReference type="EMBL" id="PVLR01000015">
    <property type="protein sequence ID" value="PRD69442.1"/>
    <property type="molecule type" value="Genomic_DNA"/>
</dbReference>
<keyword evidence="7" id="KW-1185">Reference proteome</keyword>
<keyword evidence="3" id="KW-0547">Nucleotide-binding</keyword>
<proteinExistence type="inferred from homology"/>
<dbReference type="GO" id="GO:0006631">
    <property type="term" value="P:fatty acid metabolic process"/>
    <property type="evidence" value="ECO:0007669"/>
    <property type="project" value="TreeGrafter"/>
</dbReference>
<keyword evidence="2" id="KW-0436">Ligase</keyword>
<evidence type="ECO:0000313" key="7">
    <source>
        <dbReference type="Proteomes" id="UP000238326"/>
    </source>
</evidence>
<dbReference type="Pfam" id="PF00501">
    <property type="entry name" value="AMP-binding"/>
    <property type="match status" value="1"/>
</dbReference>
<dbReference type="CDD" id="cd04433">
    <property type="entry name" value="AFD_class_I"/>
    <property type="match status" value="1"/>
</dbReference>
<feature type="region of interest" description="Disordered" evidence="4">
    <location>
        <begin position="499"/>
        <end position="519"/>
    </location>
</feature>
<protein>
    <recommendedName>
        <fullName evidence="5">ATP-grasp domain-containing protein</fullName>
    </recommendedName>
</protein>
<dbReference type="PANTHER" id="PTHR43201">
    <property type="entry name" value="ACYL-COA SYNTHETASE"/>
    <property type="match status" value="1"/>
</dbReference>
<dbReference type="InterPro" id="IPR042099">
    <property type="entry name" value="ANL_N_sf"/>
</dbReference>
<dbReference type="InterPro" id="IPR011761">
    <property type="entry name" value="ATP-grasp"/>
</dbReference>
<sequence>MQRNITFDLIGHAQARPDAAALLLPHRTISFRELDQKVWQYAAALHAQGVRAGQVVGLSFVEELGLVLTLLALARLGATAYSIPRSATPSQRRQLADQAAIAWLASDQPERFESGVASLRLERQAIEASPARIDKRLLEPAPDAPWLLITGSGSTGRPKLIPVSHAQGRARSELGAKALGLTASDRVAALSHFDFSTSKFRLHEALWAGAACALELWGEAPQLLQRCASDRLSVLYGTVFHAEKLIAALPTGSQETLPALPALPMLRAFELTASTVSDDLRQRFRQALTPQLYVRYGINEAGPVAIAAPPEVYQIAGTVGSPPAGVEIELVDRRGQALPPGTVGLVRIRTPALVDGYLGDAEASQASFQDGWFLPGDLGLLTREGQLVFYGRADHMLIMNGINIYPAEIEQLMAAHPAVADVAVVPVQHRVHQDIPVCALTLRAGATLSEQALLDHASSQLGARGPYRVLIVEAIPRNPEGKLMRAELLRLIGTRLLAPGAPTDSQGQKPAPAASQRRQRRQRLQRFEQVFTLPAPVDLPALDCWLSQVLQSPIETIDSAGLPQSPPSAQQEGARQWLWRALLLARQLLQASRIPVFDPPQILALGGPDPTTGHWQAQVGLALVQQLPLALYSEALTAALRLCELAASQTLTEASLEGFYAEAQRVVSRLTHLMPPGKSTLPVLQAAHDKGIPFMHLGGGVFQLGWGSKSHRIDRSATELDSAIGARLAQNKALTARLLQGAGLPAPQHQVVTDAATALATAQRLGWPVVVKPLDRDRGEGVTVDVADGAALQAAFAAAQGLSPSRQVIVERQVAGCCHRLFIDRGRLLYAVKRLPMSVLADGQRPVAELVQAELEAQRRLPPWQRSKIQPLDALALSALAAAGYSADSVPPAGTWVALRRIESTAWGGVDEDVSAIVHPENLRIALDASRLFGLDIAGIDLITPDITRPWFENGAILNEVNHAPQLGGGEISRRQIPVLLDLLIQDRGRIPIEVFVGGEAAWTAASQRWQALLADGLRAYLTGPELTLEPSGARCHMALTGSYPRASALALSSRVDAIVMAVPVQEFVATEFPFEGLDRLGEKATRHARASGQSASAH</sequence>
<dbReference type="InterPro" id="IPR020845">
    <property type="entry name" value="AMP-binding_CS"/>
</dbReference>
<dbReference type="AlphaFoldDB" id="A0A2S9KG79"/>
<dbReference type="Gene3D" id="3.40.50.12780">
    <property type="entry name" value="N-terminal domain of ligase-like"/>
    <property type="match status" value="1"/>
</dbReference>
<evidence type="ECO:0000256" key="2">
    <source>
        <dbReference type="ARBA" id="ARBA00022598"/>
    </source>
</evidence>
<reference evidence="6 7" key="1">
    <citation type="submission" date="2018-03" db="EMBL/GenBank/DDBJ databases">
        <title>Comparative genomics illustrates the genes involved in a hyperalkaliphilic mechanisms of Serpentinomonas isolated from highly-alkaline calcium-rich serpentinized springs.</title>
        <authorList>
            <person name="Suzuki S."/>
            <person name="Ishii S."/>
            <person name="Walworth N."/>
            <person name="Bird L."/>
            <person name="Kuenen J.G."/>
            <person name="Nealson K.H."/>
        </authorList>
    </citation>
    <scope>NUCLEOTIDE SEQUENCE [LARGE SCALE GENOMIC DNA]</scope>
    <source>
        <strain evidence="6 7">83</strain>
    </source>
</reference>
<organism evidence="6 7">
    <name type="scientific">Malikia spinosa</name>
    <dbReference type="NCBI Taxonomy" id="86180"/>
    <lineage>
        <taxon>Bacteria</taxon>
        <taxon>Pseudomonadati</taxon>
        <taxon>Pseudomonadota</taxon>
        <taxon>Betaproteobacteria</taxon>
        <taxon>Burkholderiales</taxon>
        <taxon>Comamonadaceae</taxon>
        <taxon>Malikia</taxon>
    </lineage>
</organism>
<dbReference type="Gene3D" id="3.30.470.20">
    <property type="entry name" value="ATP-grasp fold, B domain"/>
    <property type="match status" value="2"/>
</dbReference>
<evidence type="ECO:0000256" key="3">
    <source>
        <dbReference type="PROSITE-ProRule" id="PRU00409"/>
    </source>
</evidence>
<dbReference type="Gene3D" id="3.30.300.30">
    <property type="match status" value="1"/>
</dbReference>
<dbReference type="PROSITE" id="PS50975">
    <property type="entry name" value="ATP_GRASP"/>
    <property type="match status" value="1"/>
</dbReference>
<accession>A0A2S9KG79</accession>
<dbReference type="GO" id="GO:0046872">
    <property type="term" value="F:metal ion binding"/>
    <property type="evidence" value="ECO:0007669"/>
    <property type="project" value="InterPro"/>
</dbReference>
<dbReference type="Proteomes" id="UP000238326">
    <property type="component" value="Unassembled WGS sequence"/>
</dbReference>
<keyword evidence="3" id="KW-0067">ATP-binding</keyword>
<comment type="similarity">
    <text evidence="1">Belongs to the ATP-dependent AMP-binding enzyme family.</text>
</comment>
<dbReference type="SUPFAM" id="SSF56801">
    <property type="entry name" value="Acetyl-CoA synthetase-like"/>
    <property type="match status" value="1"/>
</dbReference>